<gene>
    <name evidence="2" type="ORF">MICPUCDRAFT_47483</name>
</gene>
<dbReference type="RefSeq" id="XP_003059431.1">
    <property type="nucleotide sequence ID" value="XM_003059385.1"/>
</dbReference>
<feature type="non-terminal residue" evidence="2">
    <location>
        <position position="364"/>
    </location>
</feature>
<sequence length="364" mass="40068">MPKVSRKDTGDATHTRERGDAKQTRASVATPDESARADLPRRLHKVRVDGGPERPPRPSSPDSPLCFEPREDPHVDALARAVCALAKEEGKAYEGLDQAVRERLSMIMEGKPTPPMNDAADELSRKGAEMLRKGHLQCVNSDPGASLRQENGARELDVSSWQRQSDALMVNSADAMERLAPTSWRHMARKHDEPCFTQQVSMMFSATVHGVTAETAEDARPPPPRTINAVPGHTTRADEPEPLKPDGSLAVPKRYNFLIDAFAPATYGVAIRENEHVDVLRVRGADNVRGAVRYFELNDVDLVAFPPHFYVALGFDPVLAQAVPESSATPWGGHLAVRKGLLPFFVYFDLHTGSTLCGPNSRFW</sequence>
<evidence type="ECO:0000256" key="1">
    <source>
        <dbReference type="SAM" id="MobiDB-lite"/>
    </source>
</evidence>
<reference evidence="2 3" key="1">
    <citation type="journal article" date="2009" name="Science">
        <title>Green evolution and dynamic adaptations revealed by genomes of the marine picoeukaryotes Micromonas.</title>
        <authorList>
            <person name="Worden A.Z."/>
            <person name="Lee J.H."/>
            <person name="Mock T."/>
            <person name="Rouze P."/>
            <person name="Simmons M.P."/>
            <person name="Aerts A.L."/>
            <person name="Allen A.E."/>
            <person name="Cuvelier M.L."/>
            <person name="Derelle E."/>
            <person name="Everett M.V."/>
            <person name="Foulon E."/>
            <person name="Grimwood J."/>
            <person name="Gundlach H."/>
            <person name="Henrissat B."/>
            <person name="Napoli C."/>
            <person name="McDonald S.M."/>
            <person name="Parker M.S."/>
            <person name="Rombauts S."/>
            <person name="Salamov A."/>
            <person name="Von Dassow P."/>
            <person name="Badger J.H."/>
            <person name="Coutinho P.M."/>
            <person name="Demir E."/>
            <person name="Dubchak I."/>
            <person name="Gentemann C."/>
            <person name="Eikrem W."/>
            <person name="Gready J.E."/>
            <person name="John U."/>
            <person name="Lanier W."/>
            <person name="Lindquist E.A."/>
            <person name="Lucas S."/>
            <person name="Mayer K.F."/>
            <person name="Moreau H."/>
            <person name="Not F."/>
            <person name="Otillar R."/>
            <person name="Panaud O."/>
            <person name="Pangilinan J."/>
            <person name="Paulsen I."/>
            <person name="Piegu B."/>
            <person name="Poliakov A."/>
            <person name="Robbens S."/>
            <person name="Schmutz J."/>
            <person name="Toulza E."/>
            <person name="Wyss T."/>
            <person name="Zelensky A."/>
            <person name="Zhou K."/>
            <person name="Armbrust E.V."/>
            <person name="Bhattacharya D."/>
            <person name="Goodenough U.W."/>
            <person name="Van de Peer Y."/>
            <person name="Grigoriev I.V."/>
        </authorList>
    </citation>
    <scope>NUCLEOTIDE SEQUENCE [LARGE SCALE GENOMIC DNA]</scope>
    <source>
        <strain evidence="2 3">CCMP1545</strain>
    </source>
</reference>
<dbReference type="KEGG" id="mpp:MICPUCDRAFT_47483"/>
<feature type="region of interest" description="Disordered" evidence="1">
    <location>
        <begin position="1"/>
        <end position="70"/>
    </location>
</feature>
<feature type="region of interest" description="Disordered" evidence="1">
    <location>
        <begin position="214"/>
        <end position="246"/>
    </location>
</feature>
<organism evidence="3">
    <name type="scientific">Micromonas pusilla (strain CCMP1545)</name>
    <name type="common">Picoplanktonic green alga</name>
    <dbReference type="NCBI Taxonomy" id="564608"/>
    <lineage>
        <taxon>Eukaryota</taxon>
        <taxon>Viridiplantae</taxon>
        <taxon>Chlorophyta</taxon>
        <taxon>Mamiellophyceae</taxon>
        <taxon>Mamiellales</taxon>
        <taxon>Mamiellaceae</taxon>
        <taxon>Micromonas</taxon>
    </lineage>
</organism>
<accession>C1MU43</accession>
<feature type="compositionally biased region" description="Basic and acidic residues" evidence="1">
    <location>
        <begin position="33"/>
        <end position="56"/>
    </location>
</feature>
<keyword evidence="3" id="KW-1185">Reference proteome</keyword>
<dbReference type="EMBL" id="GG663740">
    <property type="protein sequence ID" value="EEH56563.1"/>
    <property type="molecule type" value="Genomic_DNA"/>
</dbReference>
<proteinExistence type="predicted"/>
<dbReference type="GeneID" id="9684497"/>
<evidence type="ECO:0000313" key="3">
    <source>
        <dbReference type="Proteomes" id="UP000001876"/>
    </source>
</evidence>
<protein>
    <submittedName>
        <fullName evidence="2">Predicted protein</fullName>
    </submittedName>
</protein>
<feature type="compositionally biased region" description="Basic and acidic residues" evidence="1">
    <location>
        <begin position="235"/>
        <end position="244"/>
    </location>
</feature>
<name>C1MU43_MICPC</name>
<dbReference type="AlphaFoldDB" id="C1MU43"/>
<dbReference type="Proteomes" id="UP000001876">
    <property type="component" value="Unassembled WGS sequence"/>
</dbReference>
<feature type="compositionally biased region" description="Basic and acidic residues" evidence="1">
    <location>
        <begin position="1"/>
        <end position="23"/>
    </location>
</feature>
<evidence type="ECO:0000313" key="2">
    <source>
        <dbReference type="EMBL" id="EEH56563.1"/>
    </source>
</evidence>